<dbReference type="RefSeq" id="XP_007716585.1">
    <property type="nucleotide sequence ID" value="XM_007718395.1"/>
</dbReference>
<name>W6Y212_COCC2</name>
<keyword evidence="3" id="KW-1185">Reference proteome</keyword>
<dbReference type="HOGENOM" id="CLU_2291191_0_0_1"/>
<sequence>MDRGSMEPLAYDNRAPSTGRQGTIPGGQKEVSGYLMNMVNNKTWPQWIQCGMGGLEEECLGCPVQADSSKRRSANGWCCSVFGDVQHGNNRTTQPWCTWQTGQRGQCQAAPCKGRAEN</sequence>
<evidence type="ECO:0000256" key="1">
    <source>
        <dbReference type="SAM" id="MobiDB-lite"/>
    </source>
</evidence>
<protein>
    <submittedName>
        <fullName evidence="2">Uncharacterized protein</fullName>
    </submittedName>
</protein>
<proteinExistence type="predicted"/>
<dbReference type="Proteomes" id="UP000053841">
    <property type="component" value="Unassembled WGS sequence"/>
</dbReference>
<reference evidence="2 3" key="1">
    <citation type="journal article" date="2013" name="PLoS Genet.">
        <title>Comparative genome structure, secondary metabolite, and effector coding capacity across Cochliobolus pathogens.</title>
        <authorList>
            <person name="Condon B.J."/>
            <person name="Leng Y."/>
            <person name="Wu D."/>
            <person name="Bushley K.E."/>
            <person name="Ohm R.A."/>
            <person name="Otillar R."/>
            <person name="Martin J."/>
            <person name="Schackwitz W."/>
            <person name="Grimwood J."/>
            <person name="MohdZainudin N."/>
            <person name="Xue C."/>
            <person name="Wang R."/>
            <person name="Manning V.A."/>
            <person name="Dhillon B."/>
            <person name="Tu Z.J."/>
            <person name="Steffenson B.J."/>
            <person name="Salamov A."/>
            <person name="Sun H."/>
            <person name="Lowry S."/>
            <person name="LaButti K."/>
            <person name="Han J."/>
            <person name="Copeland A."/>
            <person name="Lindquist E."/>
            <person name="Barry K."/>
            <person name="Schmutz J."/>
            <person name="Baker S.E."/>
            <person name="Ciuffetti L.M."/>
            <person name="Grigoriev I.V."/>
            <person name="Zhong S."/>
            <person name="Turgeon B.G."/>
        </authorList>
    </citation>
    <scope>NUCLEOTIDE SEQUENCE [LARGE SCALE GENOMIC DNA]</scope>
    <source>
        <strain evidence="2 3">26-R-13</strain>
    </source>
</reference>
<evidence type="ECO:0000313" key="3">
    <source>
        <dbReference type="Proteomes" id="UP000053841"/>
    </source>
</evidence>
<dbReference type="EMBL" id="KI964766">
    <property type="protein sequence ID" value="EUC29124.1"/>
    <property type="molecule type" value="Genomic_DNA"/>
</dbReference>
<dbReference type="OrthoDB" id="10372034at2759"/>
<dbReference type="GeneID" id="19146627"/>
<evidence type="ECO:0000313" key="2">
    <source>
        <dbReference type="EMBL" id="EUC29124.1"/>
    </source>
</evidence>
<gene>
    <name evidence="2" type="ORF">COCCADRAFT_29759</name>
</gene>
<dbReference type="KEGG" id="bze:COCCADRAFT_29759"/>
<organism evidence="2 3">
    <name type="scientific">Cochliobolus carbonum (strain 26-R-13)</name>
    <name type="common">Maize leaf spot fungus</name>
    <name type="synonym">Bipolaris zeicola</name>
    <dbReference type="NCBI Taxonomy" id="930089"/>
    <lineage>
        <taxon>Eukaryota</taxon>
        <taxon>Fungi</taxon>
        <taxon>Dikarya</taxon>
        <taxon>Ascomycota</taxon>
        <taxon>Pezizomycotina</taxon>
        <taxon>Dothideomycetes</taxon>
        <taxon>Pleosporomycetidae</taxon>
        <taxon>Pleosporales</taxon>
        <taxon>Pleosporineae</taxon>
        <taxon>Pleosporaceae</taxon>
        <taxon>Bipolaris</taxon>
    </lineage>
</organism>
<feature type="region of interest" description="Disordered" evidence="1">
    <location>
        <begin position="1"/>
        <end position="28"/>
    </location>
</feature>
<dbReference type="AlphaFoldDB" id="W6Y212"/>
<accession>W6Y212</accession>